<accession>A0ABU9G9A3</accession>
<comment type="function">
    <text evidence="7">Possible subunit of a heme lyase.</text>
</comment>
<dbReference type="PANTHER" id="PTHR47870:SF1">
    <property type="entry name" value="CYTOCHROME C-TYPE BIOGENESIS PROTEIN CCMH"/>
    <property type="match status" value="1"/>
</dbReference>
<evidence type="ECO:0000256" key="5">
    <source>
        <dbReference type="ARBA" id="ARBA00022748"/>
    </source>
</evidence>
<dbReference type="Proteomes" id="UP001379949">
    <property type="component" value="Unassembled WGS sequence"/>
</dbReference>
<keyword evidence="5" id="KW-0201">Cytochrome c-type biogenesis</keyword>
<protein>
    <recommendedName>
        <fullName evidence="7">Cytochrome c-type biogenesis protein</fullName>
    </recommendedName>
</protein>
<evidence type="ECO:0000256" key="1">
    <source>
        <dbReference type="ARBA" id="ARBA00010342"/>
    </source>
</evidence>
<feature type="chain" id="PRO_5044952669" description="Cytochrome c-type biogenesis protein" evidence="7">
    <location>
        <begin position="22"/>
        <end position="137"/>
    </location>
</feature>
<dbReference type="RefSeq" id="WP_341565143.1">
    <property type="nucleotide sequence ID" value="NZ_JBAKAQ010000007.1"/>
</dbReference>
<evidence type="ECO:0000256" key="3">
    <source>
        <dbReference type="ARBA" id="ARBA00022723"/>
    </source>
</evidence>
<keyword evidence="10" id="KW-1185">Reference proteome</keyword>
<evidence type="ECO:0000259" key="8">
    <source>
        <dbReference type="Pfam" id="PF03918"/>
    </source>
</evidence>
<feature type="signal peptide" evidence="7">
    <location>
        <begin position="1"/>
        <end position="21"/>
    </location>
</feature>
<keyword evidence="7" id="KW-1133">Transmembrane helix</keyword>
<dbReference type="InterPro" id="IPR038297">
    <property type="entry name" value="CcmH/CycL/NrfF/Ccl2_sf"/>
</dbReference>
<evidence type="ECO:0000256" key="6">
    <source>
        <dbReference type="ARBA" id="ARBA00023004"/>
    </source>
</evidence>
<evidence type="ECO:0000256" key="2">
    <source>
        <dbReference type="ARBA" id="ARBA00022617"/>
    </source>
</evidence>
<sequence>MKLIKLACLMMAFMLSSYSFADTLMTFSSELNQTRFQSLAKELRCPKCQNQDLADSQAGIAKDLRIQIHEMIEQGKTDQEIVDYMVARYGDFVLYRPKYSAATSILWVGPAAFLMIGLVVFAGVVYRNKKRRAGKAL</sequence>
<dbReference type="InterPro" id="IPR005616">
    <property type="entry name" value="CcmH/CycL/Ccl2/NrfF_N"/>
</dbReference>
<keyword evidence="3 7" id="KW-0479">Metal-binding</keyword>
<dbReference type="Pfam" id="PF03918">
    <property type="entry name" value="CcmH"/>
    <property type="match status" value="1"/>
</dbReference>
<evidence type="ECO:0000256" key="4">
    <source>
        <dbReference type="ARBA" id="ARBA00022729"/>
    </source>
</evidence>
<comment type="similarity">
    <text evidence="1 7">Belongs to the CcmH/CycL/Ccl2/NrfF family.</text>
</comment>
<feature type="domain" description="CcmH/CycL/Ccl2/NrfF N-terminal" evidence="8">
    <location>
        <begin position="11"/>
        <end position="133"/>
    </location>
</feature>
<keyword evidence="6 7" id="KW-0408">Iron</keyword>
<keyword evidence="7" id="KW-0812">Transmembrane</keyword>
<name>A0ABU9G9A3_9GAMM</name>
<reference evidence="9 10" key="1">
    <citation type="submission" date="2024-02" db="EMBL/GenBank/DDBJ databases">
        <title>Bacteria isolated from the canopy kelp, Nereocystis luetkeana.</title>
        <authorList>
            <person name="Pfister C.A."/>
            <person name="Younker I.T."/>
            <person name="Light S.H."/>
        </authorList>
    </citation>
    <scope>NUCLEOTIDE SEQUENCE [LARGE SCALE GENOMIC DNA]</scope>
    <source>
        <strain evidence="9 10">TI.4.07</strain>
    </source>
</reference>
<dbReference type="InterPro" id="IPR051263">
    <property type="entry name" value="C-type_cytochrome_biogenesis"/>
</dbReference>
<keyword evidence="4 7" id="KW-0732">Signal</keyword>
<gene>
    <name evidence="9" type="ORF">V6242_14365</name>
</gene>
<keyword evidence="7" id="KW-0472">Membrane</keyword>
<dbReference type="Gene3D" id="1.10.8.640">
    <property type="entry name" value="Cytochrome C biogenesis protein"/>
    <property type="match status" value="1"/>
</dbReference>
<feature type="transmembrane region" description="Helical" evidence="7">
    <location>
        <begin position="105"/>
        <end position="126"/>
    </location>
</feature>
<comment type="caution">
    <text evidence="9">The sequence shown here is derived from an EMBL/GenBank/DDBJ whole genome shotgun (WGS) entry which is preliminary data.</text>
</comment>
<dbReference type="CDD" id="cd16378">
    <property type="entry name" value="CcmH_N"/>
    <property type="match status" value="1"/>
</dbReference>
<evidence type="ECO:0000256" key="7">
    <source>
        <dbReference type="RuleBase" id="RU364112"/>
    </source>
</evidence>
<evidence type="ECO:0000313" key="9">
    <source>
        <dbReference type="EMBL" id="MEL0614338.1"/>
    </source>
</evidence>
<dbReference type="EMBL" id="JBAKAR010000013">
    <property type="protein sequence ID" value="MEL0614338.1"/>
    <property type="molecule type" value="Genomic_DNA"/>
</dbReference>
<keyword evidence="2 7" id="KW-0349">Heme</keyword>
<organism evidence="9 10">
    <name type="scientific">Marinomonas arenicola</name>
    <dbReference type="NCBI Taxonomy" id="569601"/>
    <lineage>
        <taxon>Bacteria</taxon>
        <taxon>Pseudomonadati</taxon>
        <taxon>Pseudomonadota</taxon>
        <taxon>Gammaproteobacteria</taxon>
        <taxon>Oceanospirillales</taxon>
        <taxon>Oceanospirillaceae</taxon>
        <taxon>Marinomonas</taxon>
    </lineage>
</organism>
<dbReference type="PANTHER" id="PTHR47870">
    <property type="entry name" value="CYTOCHROME C-TYPE BIOGENESIS PROTEIN CCMH"/>
    <property type="match status" value="1"/>
</dbReference>
<evidence type="ECO:0000313" key="10">
    <source>
        <dbReference type="Proteomes" id="UP001379949"/>
    </source>
</evidence>
<proteinExistence type="inferred from homology"/>